<gene>
    <name evidence="1" type="ORF">JCM10512_1430</name>
</gene>
<name>W4UPQ6_9BACE</name>
<keyword evidence="2" id="KW-1185">Reference proteome</keyword>
<evidence type="ECO:0000313" key="1">
    <source>
        <dbReference type="EMBL" id="GAE83175.1"/>
    </source>
</evidence>
<comment type="caution">
    <text evidence="1">The sequence shown here is derived from an EMBL/GenBank/DDBJ whole genome shotgun (WGS) entry which is preliminary data.</text>
</comment>
<reference evidence="1 2" key="1">
    <citation type="journal article" date="2014" name="Genome Announc.">
        <title>Draft Genome Sequence of Bacteroides reticulotermitis Strain JCM 10512T, Isolated from the Gut of a Termite.</title>
        <authorList>
            <person name="Yuki M."/>
            <person name="Oshima K."/>
            <person name="Suda W."/>
            <person name="Sakamoto M."/>
            <person name="Iida T."/>
            <person name="Hattori M."/>
            <person name="Ohkuma M."/>
        </authorList>
    </citation>
    <scope>NUCLEOTIDE SEQUENCE [LARGE SCALE GENOMIC DNA]</scope>
    <source>
        <strain evidence="1 2">JCM 10512</strain>
    </source>
</reference>
<accession>W4UPQ6</accession>
<evidence type="ECO:0000313" key="2">
    <source>
        <dbReference type="Proteomes" id="UP000019131"/>
    </source>
</evidence>
<proteinExistence type="predicted"/>
<dbReference type="STRING" id="1445607.JCM10512_1430"/>
<protein>
    <submittedName>
        <fullName evidence="1">Alpha-mannosidase</fullName>
    </submittedName>
</protein>
<dbReference type="Proteomes" id="UP000019131">
    <property type="component" value="Unassembled WGS sequence"/>
</dbReference>
<organism evidence="1 2">
    <name type="scientific">Bacteroides reticulotermitis JCM 10512</name>
    <dbReference type="NCBI Taxonomy" id="1445607"/>
    <lineage>
        <taxon>Bacteria</taxon>
        <taxon>Pseudomonadati</taxon>
        <taxon>Bacteroidota</taxon>
        <taxon>Bacteroidia</taxon>
        <taxon>Bacteroidales</taxon>
        <taxon>Bacteroidaceae</taxon>
        <taxon>Bacteroides</taxon>
    </lineage>
</organism>
<dbReference type="EMBL" id="BAIV01000007">
    <property type="protein sequence ID" value="GAE83175.1"/>
    <property type="molecule type" value="Genomic_DNA"/>
</dbReference>
<dbReference type="RefSeq" id="WP_244436946.1">
    <property type="nucleotide sequence ID" value="NZ_BAIV01000007.1"/>
</dbReference>
<sequence length="76" mass="8983">MRKKTILAILILVIIGIHSTQAQKKSKAYLVSNAHLDTQWNWDIQTTIDEYLKHTLIRNFYLFQHYPTMYSTSKAE</sequence>
<dbReference type="AlphaFoldDB" id="W4UPQ6"/>